<feature type="compositionally biased region" description="Low complexity" evidence="1">
    <location>
        <begin position="38"/>
        <end position="64"/>
    </location>
</feature>
<dbReference type="InterPro" id="IPR017850">
    <property type="entry name" value="Alkaline_phosphatase_core_sf"/>
</dbReference>
<evidence type="ECO:0000313" key="5">
    <source>
        <dbReference type="Proteomes" id="UP000054977"/>
    </source>
</evidence>
<dbReference type="Pfam" id="PF00884">
    <property type="entry name" value="Sulfatase"/>
    <property type="match status" value="1"/>
</dbReference>
<evidence type="ECO:0000256" key="2">
    <source>
        <dbReference type="SAM" id="SignalP"/>
    </source>
</evidence>
<dbReference type="AlphaFoldDB" id="A0A158II47"/>
<sequence length="572" mass="63304">MRPFLRRARYVAGALAAVAVVCALVLSPGSETARAQNAAKPAAPAAAAPAPAKPATQPAPAKPAGQSSKPNILVIFGDDIGQSNISAYTHGLVGYRTPNIDRIAAEGMLFTDYYAENSCTAGRSSFITGQSPLRTGLSKVGAPGAPVGLQKGDMTIAQALKPLGYATGQFGKNHLGDKNEYLPTAHGFDEFYGNLYHLNAEEEPEREYWPKNKDDPFVKNFSPRGVIHSTADGKVEDTGPLTVKRMETIDDETGQHAADFIRKQVNANTPFFVWMNFTRMHIFTHVRPEFRGKSGMPGNEYGDGMWEHDQDVGKLLKLLDDLKIANNTIVIYTTDNGPNMFSWPDSAMTPFRSEKDSNWEGAFRVPAMVRWPGHVKPGDVTNEMFSGLDWFPTLLAAAGDTGVKDKLLKGWTPKAGGTNFKTHLDGYNQLPLLTGQSAKGARTEFYYFDDDGELVAMRWDQDGNAWKAVFCEQRAKGNLNIWQDPLICLRLPKIFNLRMDPYERADITSDQYNDWLVKNAYLTEIATIKASAFLQTFVAYPPSQRPASFSVDQVRRQVDRKIDESFKKRGLE</sequence>
<dbReference type="EMBL" id="FCNW02000033">
    <property type="protein sequence ID" value="SAL56043.1"/>
    <property type="molecule type" value="Genomic_DNA"/>
</dbReference>
<comment type="caution">
    <text evidence="4">The sequence shown here is derived from an EMBL/GenBank/DDBJ whole genome shotgun (WGS) entry which is preliminary data.</text>
</comment>
<proteinExistence type="predicted"/>
<name>A0A158II47_9BURK</name>
<dbReference type="Gene3D" id="3.30.1120.10">
    <property type="match status" value="1"/>
</dbReference>
<accession>A0A158II47</accession>
<protein>
    <submittedName>
        <fullName evidence="4">Sulfatase</fullName>
    </submittedName>
</protein>
<dbReference type="RefSeq" id="WP_200821784.1">
    <property type="nucleotide sequence ID" value="NZ_FCNW02000033.1"/>
</dbReference>
<feature type="region of interest" description="Disordered" evidence="1">
    <location>
        <begin position="37"/>
        <end position="67"/>
    </location>
</feature>
<reference evidence="4" key="1">
    <citation type="submission" date="2016-01" db="EMBL/GenBank/DDBJ databases">
        <authorList>
            <person name="Peeters C."/>
        </authorList>
    </citation>
    <scope>NUCLEOTIDE SEQUENCE [LARGE SCALE GENOMIC DNA]</scope>
    <source>
        <strain evidence="4">LMG 22934</strain>
    </source>
</reference>
<dbReference type="InterPro" id="IPR052701">
    <property type="entry name" value="GAG_Ulvan_Degrading_Sulfatases"/>
</dbReference>
<dbReference type="PANTHER" id="PTHR43751:SF2">
    <property type="entry name" value="SULFATASE N-TERMINAL DOMAIN-CONTAINING PROTEIN"/>
    <property type="match status" value="1"/>
</dbReference>
<gene>
    <name evidence="4" type="ORF">AWB65_04842</name>
</gene>
<feature type="domain" description="Sulfatase N-terminal" evidence="3">
    <location>
        <begin position="70"/>
        <end position="399"/>
    </location>
</feature>
<evidence type="ECO:0000313" key="4">
    <source>
        <dbReference type="EMBL" id="SAL56043.1"/>
    </source>
</evidence>
<evidence type="ECO:0000256" key="1">
    <source>
        <dbReference type="SAM" id="MobiDB-lite"/>
    </source>
</evidence>
<feature type="signal peptide" evidence="2">
    <location>
        <begin position="1"/>
        <end position="23"/>
    </location>
</feature>
<dbReference type="Gene3D" id="3.40.720.10">
    <property type="entry name" value="Alkaline Phosphatase, subunit A"/>
    <property type="match status" value="1"/>
</dbReference>
<dbReference type="InterPro" id="IPR000917">
    <property type="entry name" value="Sulfatase_N"/>
</dbReference>
<dbReference type="PANTHER" id="PTHR43751">
    <property type="entry name" value="SULFATASE"/>
    <property type="match status" value="1"/>
</dbReference>
<dbReference type="CDD" id="cd16142">
    <property type="entry name" value="ARS_like"/>
    <property type="match status" value="1"/>
</dbReference>
<feature type="chain" id="PRO_5011115860" evidence="2">
    <location>
        <begin position="24"/>
        <end position="572"/>
    </location>
</feature>
<dbReference type="Proteomes" id="UP000054977">
    <property type="component" value="Unassembled WGS sequence"/>
</dbReference>
<organism evidence="4 5">
    <name type="scientific">Caballeronia humi</name>
    <dbReference type="NCBI Taxonomy" id="326474"/>
    <lineage>
        <taxon>Bacteria</taxon>
        <taxon>Pseudomonadati</taxon>
        <taxon>Pseudomonadota</taxon>
        <taxon>Betaproteobacteria</taxon>
        <taxon>Burkholderiales</taxon>
        <taxon>Burkholderiaceae</taxon>
        <taxon>Caballeronia</taxon>
    </lineage>
</organism>
<keyword evidence="2" id="KW-0732">Signal</keyword>
<evidence type="ECO:0000259" key="3">
    <source>
        <dbReference type="Pfam" id="PF00884"/>
    </source>
</evidence>
<keyword evidence="5" id="KW-1185">Reference proteome</keyword>
<dbReference type="STRING" id="326474.AWB65_04842"/>
<dbReference type="SUPFAM" id="SSF53649">
    <property type="entry name" value="Alkaline phosphatase-like"/>
    <property type="match status" value="1"/>
</dbReference>